<dbReference type="SUPFAM" id="SSF159245">
    <property type="entry name" value="AttH-like"/>
    <property type="match status" value="1"/>
</dbReference>
<dbReference type="PANTHER" id="PTHR38591:SF1">
    <property type="entry name" value="BLL1000 PROTEIN"/>
    <property type="match status" value="1"/>
</dbReference>
<organism evidence="3 4">
    <name type="scientific">Pseudomyxococcus hansupus</name>
    <dbReference type="NCBI Taxonomy" id="1297742"/>
    <lineage>
        <taxon>Bacteria</taxon>
        <taxon>Pseudomonadati</taxon>
        <taxon>Myxococcota</taxon>
        <taxon>Myxococcia</taxon>
        <taxon>Myxococcales</taxon>
        <taxon>Cystobacterineae</taxon>
        <taxon>Myxococcaceae</taxon>
        <taxon>Pseudomyxococcus</taxon>
    </lineage>
</organism>
<evidence type="ECO:0000259" key="2">
    <source>
        <dbReference type="Pfam" id="PF07143"/>
    </source>
</evidence>
<dbReference type="PATRIC" id="fig|1297742.4.peg.83"/>
<evidence type="ECO:0000313" key="4">
    <source>
        <dbReference type="Proteomes" id="UP000009026"/>
    </source>
</evidence>
<dbReference type="OrthoDB" id="9770826at2"/>
<dbReference type="Pfam" id="PF07143">
    <property type="entry name" value="CrtC"/>
    <property type="match status" value="1"/>
</dbReference>
<protein>
    <submittedName>
        <fullName evidence="3">AttH component of AttEFGH ABC transport system</fullName>
    </submittedName>
</protein>
<dbReference type="STRING" id="1297742.A176_000079"/>
<dbReference type="Pfam" id="PF17186">
    <property type="entry name" value="Lipocalin_9"/>
    <property type="match status" value="1"/>
</dbReference>
<dbReference type="AlphaFoldDB" id="A0A0H4X5L0"/>
<feature type="domain" description="AttH" evidence="2">
    <location>
        <begin position="76"/>
        <end position="252"/>
    </location>
</feature>
<dbReference type="RefSeq" id="WP_002637502.1">
    <property type="nucleotide sequence ID" value="NZ_CP012109.1"/>
</dbReference>
<evidence type="ECO:0000256" key="1">
    <source>
        <dbReference type="SAM" id="MobiDB-lite"/>
    </source>
</evidence>
<name>A0A0H4X5L0_9BACT</name>
<keyword evidence="4" id="KW-1185">Reference proteome</keyword>
<dbReference type="EMBL" id="CP012109">
    <property type="protein sequence ID" value="AKQ63167.1"/>
    <property type="molecule type" value="Genomic_DNA"/>
</dbReference>
<dbReference type="Gene3D" id="2.40.370.10">
    <property type="entry name" value="AttH-like domain"/>
    <property type="match status" value="2"/>
</dbReference>
<accession>A0A0H4X5L0</accession>
<proteinExistence type="predicted"/>
<evidence type="ECO:0000313" key="3">
    <source>
        <dbReference type="EMBL" id="AKQ63167.1"/>
    </source>
</evidence>
<gene>
    <name evidence="3" type="ORF">A176_000079</name>
</gene>
<sequence>MSNGRGLLIGTAVVLVGLSAAVAFVTRERPLPALRQGGTLTVANAMSGSTEGYARAVEPRDFHFPEDHGPHPEFRTEWWYWTGNLETEDGRAFGYQFTLFRNALAPESAAPRDSAWGARQVYMGHFTVTDVAGGTFHASERFSRVALGLSGATTQPFKVWLEDWETASVDASSTWPLRLRAQTDDVALELLLEAGKTPVLHGERGLSQKSAERGNASYYYSMTRMPSRGTVRVGEKTYTVKGNSWMDREWSTSALGADQVGWDWFSLQLSDGSELMYYQLRHQDGTPDAFSSGLWVPPEGTGEPVHLRREDMRLTVLDTWPSPRSGGEYPSRWRMQVEKLGLDLTVKPRLADQELAVTVLYWEGTVGLEGSRQGQPITGRGYVELTGYADTQGPRRRESQARGTPDAAATQARP</sequence>
<feature type="region of interest" description="Disordered" evidence="1">
    <location>
        <begin position="389"/>
        <end position="414"/>
    </location>
</feature>
<dbReference type="eggNOG" id="COG5621">
    <property type="taxonomic scope" value="Bacteria"/>
</dbReference>
<dbReference type="InterPro" id="IPR010791">
    <property type="entry name" value="AttH_dom"/>
</dbReference>
<reference evidence="3 4" key="1">
    <citation type="journal article" date="2016" name="PLoS ONE">
        <title>Complete Genome Sequence and Comparative Genomics of a Novel Myxobacterium Myxococcus hansupus.</title>
        <authorList>
            <person name="Sharma G."/>
            <person name="Narwani T."/>
            <person name="Subramanian S."/>
        </authorList>
    </citation>
    <scope>NUCLEOTIDE SEQUENCE [LARGE SCALE GENOMIC DNA]</scope>
    <source>
        <strain evidence="4">mixupus</strain>
    </source>
</reference>
<dbReference type="InterPro" id="IPR023374">
    <property type="entry name" value="AttH-like_dom_sf"/>
</dbReference>
<dbReference type="PANTHER" id="PTHR38591">
    <property type="entry name" value="HYDROLASE"/>
    <property type="match status" value="1"/>
</dbReference>
<dbReference type="KEGG" id="mym:A176_000079"/>
<dbReference type="Proteomes" id="UP000009026">
    <property type="component" value="Chromosome"/>
</dbReference>